<dbReference type="EMBL" id="PJQY01003553">
    <property type="protein sequence ID" value="PQM36387.1"/>
    <property type="molecule type" value="Genomic_DNA"/>
</dbReference>
<name>A0A314UG00_PRUYE</name>
<keyword evidence="2" id="KW-1185">Reference proteome</keyword>
<reference evidence="1 2" key="1">
    <citation type="submission" date="2018-02" db="EMBL/GenBank/DDBJ databases">
        <title>Draft genome of wild Prunus yedoensis var. nudiflora.</title>
        <authorList>
            <person name="Baek S."/>
            <person name="Kim J.-H."/>
            <person name="Choi K."/>
            <person name="Kim G.-B."/>
            <person name="Cho A."/>
            <person name="Jang H."/>
            <person name="Shin C.-H."/>
            <person name="Yu H.-J."/>
            <person name="Mun J.-H."/>
        </authorList>
    </citation>
    <scope>NUCLEOTIDE SEQUENCE [LARGE SCALE GENOMIC DNA]</scope>
    <source>
        <strain evidence="2">cv. Jeju island</strain>
        <tissue evidence="1">Leaf</tissue>
    </source>
</reference>
<evidence type="ECO:0000313" key="1">
    <source>
        <dbReference type="EMBL" id="PQM36387.1"/>
    </source>
</evidence>
<proteinExistence type="predicted"/>
<organism evidence="1 2">
    <name type="scientific">Prunus yedoensis var. nudiflora</name>
    <dbReference type="NCBI Taxonomy" id="2094558"/>
    <lineage>
        <taxon>Eukaryota</taxon>
        <taxon>Viridiplantae</taxon>
        <taxon>Streptophyta</taxon>
        <taxon>Embryophyta</taxon>
        <taxon>Tracheophyta</taxon>
        <taxon>Spermatophyta</taxon>
        <taxon>Magnoliopsida</taxon>
        <taxon>eudicotyledons</taxon>
        <taxon>Gunneridae</taxon>
        <taxon>Pentapetalae</taxon>
        <taxon>rosids</taxon>
        <taxon>fabids</taxon>
        <taxon>Rosales</taxon>
        <taxon>Rosaceae</taxon>
        <taxon>Amygdaloideae</taxon>
        <taxon>Amygdaleae</taxon>
        <taxon>Prunus</taxon>
    </lineage>
</organism>
<comment type="caution">
    <text evidence="1">The sequence shown here is derived from an EMBL/GenBank/DDBJ whole genome shotgun (WGS) entry which is preliminary data.</text>
</comment>
<evidence type="ECO:0000313" key="2">
    <source>
        <dbReference type="Proteomes" id="UP000250321"/>
    </source>
</evidence>
<dbReference type="Proteomes" id="UP000250321">
    <property type="component" value="Unassembled WGS sequence"/>
</dbReference>
<sequence length="79" mass="8747">MGPFHEINISAQSSTGIETCSLINEIMKLEAGFDDWFWIPKHLNHGAHVEAGIDLRTVELQKFSRVGEHVVGLVFSALA</sequence>
<dbReference type="AlphaFoldDB" id="A0A314UG00"/>
<gene>
    <name evidence="1" type="ORF">Pyn_04831</name>
</gene>
<accession>A0A314UG00</accession>
<protein>
    <submittedName>
        <fullName evidence="1">Uncharacterized protein</fullName>
    </submittedName>
</protein>